<dbReference type="Proteomes" id="UP000217257">
    <property type="component" value="Chromosome"/>
</dbReference>
<dbReference type="GO" id="GO:0005886">
    <property type="term" value="C:plasma membrane"/>
    <property type="evidence" value="ECO:0007669"/>
    <property type="project" value="UniProtKB-SubCell"/>
</dbReference>
<keyword evidence="7 8" id="KW-0472">Membrane</keyword>
<feature type="domain" description="ABC transmembrane type-1" evidence="9">
    <location>
        <begin position="13"/>
        <end position="207"/>
    </location>
</feature>
<evidence type="ECO:0000256" key="5">
    <source>
        <dbReference type="ARBA" id="ARBA00022692"/>
    </source>
</evidence>
<comment type="subcellular location">
    <subcellularLocation>
        <location evidence="1 8">Cell membrane</location>
        <topology evidence="1 8">Multi-pass membrane protein</topology>
    </subcellularLocation>
</comment>
<dbReference type="PANTHER" id="PTHR30450:SF1">
    <property type="entry name" value="D-METHIONINE TRANSPORT SYSTEM PERMEASE PROTEIN METI-RELATED"/>
    <property type="match status" value="1"/>
</dbReference>
<dbReference type="InterPro" id="IPR000515">
    <property type="entry name" value="MetI-like"/>
</dbReference>
<feature type="transmembrane region" description="Helical" evidence="8">
    <location>
        <begin position="55"/>
        <end position="76"/>
    </location>
</feature>
<dbReference type="PANTHER" id="PTHR30450">
    <property type="entry name" value="ABC TRANSPORTER PERMEASE"/>
    <property type="match status" value="1"/>
</dbReference>
<dbReference type="Pfam" id="PF00528">
    <property type="entry name" value="BPD_transp_1"/>
    <property type="match status" value="1"/>
</dbReference>
<feature type="transmembrane region" description="Helical" evidence="8">
    <location>
        <begin position="146"/>
        <end position="167"/>
    </location>
</feature>
<evidence type="ECO:0000256" key="8">
    <source>
        <dbReference type="RuleBase" id="RU363032"/>
    </source>
</evidence>
<name>A0A250J752_9BACT</name>
<feature type="transmembrane region" description="Helical" evidence="8">
    <location>
        <begin position="20"/>
        <end position="43"/>
    </location>
</feature>
<keyword evidence="6 8" id="KW-1133">Transmembrane helix</keyword>
<dbReference type="CDD" id="cd06261">
    <property type="entry name" value="TM_PBP2"/>
    <property type="match status" value="1"/>
</dbReference>
<keyword evidence="5 8" id="KW-0812">Transmembrane</keyword>
<evidence type="ECO:0000256" key="7">
    <source>
        <dbReference type="ARBA" id="ARBA00023136"/>
    </source>
</evidence>
<protein>
    <submittedName>
        <fullName evidence="10">Methionine ABC transporter permease</fullName>
    </submittedName>
</protein>
<dbReference type="NCBIfam" id="NF008049">
    <property type="entry name" value="PRK10782.1"/>
    <property type="match status" value="1"/>
</dbReference>
<dbReference type="Gene3D" id="1.10.3720.10">
    <property type="entry name" value="MetI-like"/>
    <property type="match status" value="1"/>
</dbReference>
<evidence type="ECO:0000256" key="1">
    <source>
        <dbReference type="ARBA" id="ARBA00004651"/>
    </source>
</evidence>
<dbReference type="PROSITE" id="PS50928">
    <property type="entry name" value="ABC_TM1"/>
    <property type="match status" value="1"/>
</dbReference>
<dbReference type="RefSeq" id="WP_095987088.1">
    <property type="nucleotide sequence ID" value="NZ_CP022098.1"/>
</dbReference>
<evidence type="ECO:0000256" key="4">
    <source>
        <dbReference type="ARBA" id="ARBA00022475"/>
    </source>
</evidence>
<organism evidence="10 11">
    <name type="scientific">Cystobacter fuscus</name>
    <dbReference type="NCBI Taxonomy" id="43"/>
    <lineage>
        <taxon>Bacteria</taxon>
        <taxon>Pseudomonadati</taxon>
        <taxon>Myxococcota</taxon>
        <taxon>Myxococcia</taxon>
        <taxon>Myxococcales</taxon>
        <taxon>Cystobacterineae</taxon>
        <taxon>Archangiaceae</taxon>
        <taxon>Cystobacter</taxon>
    </lineage>
</organism>
<dbReference type="SUPFAM" id="SSF161098">
    <property type="entry name" value="MetI-like"/>
    <property type="match status" value="1"/>
</dbReference>
<evidence type="ECO:0000256" key="6">
    <source>
        <dbReference type="ARBA" id="ARBA00022989"/>
    </source>
</evidence>
<proteinExistence type="inferred from homology"/>
<feature type="transmembrane region" description="Helical" evidence="8">
    <location>
        <begin position="82"/>
        <end position="105"/>
    </location>
</feature>
<evidence type="ECO:0000256" key="2">
    <source>
        <dbReference type="ARBA" id="ARBA00007069"/>
    </source>
</evidence>
<dbReference type="AlphaFoldDB" id="A0A250J752"/>
<dbReference type="KEGG" id="cfus:CYFUS_004435"/>
<dbReference type="InterPro" id="IPR035906">
    <property type="entry name" value="MetI-like_sf"/>
</dbReference>
<dbReference type="FunFam" id="1.10.3720.10:FF:000002">
    <property type="entry name" value="D-methionine ABC transporter permease MetI"/>
    <property type="match status" value="1"/>
</dbReference>
<comment type="similarity">
    <text evidence="2">Belongs to the binding-protein-dependent transport system permease family. CysTW subfamily.</text>
</comment>
<evidence type="ECO:0000313" key="11">
    <source>
        <dbReference type="Proteomes" id="UP000217257"/>
    </source>
</evidence>
<dbReference type="InterPro" id="IPR051322">
    <property type="entry name" value="AA_ABC_Transporter_Permease"/>
</dbReference>
<evidence type="ECO:0000256" key="3">
    <source>
        <dbReference type="ARBA" id="ARBA00022448"/>
    </source>
</evidence>
<sequence>MSPAMLELLGNSLLETLVMVGVSSVLAIAAGLPLGVGLLLTAPGHLYERPWLHRVLALIVNATRSTPFIILMVSIIPLTRLLVGTAIGTRAAIVPLAFAAAPFVARLFETALQAVDRELIDAARSLGATRWQIVWKVLLHEALPGLVAAATVMVISLIGSSAMAGAVGGGGLGDLGIRYGYQRFQPWVMAAVVVVLMVLVNAVQLAGDVLVRRLSRK</sequence>
<evidence type="ECO:0000313" key="10">
    <source>
        <dbReference type="EMBL" id="ATB38996.1"/>
    </source>
</evidence>
<gene>
    <name evidence="10" type="ORF">CYFUS_004435</name>
</gene>
<dbReference type="EMBL" id="CP022098">
    <property type="protein sequence ID" value="ATB38996.1"/>
    <property type="molecule type" value="Genomic_DNA"/>
</dbReference>
<dbReference type="GO" id="GO:0048473">
    <property type="term" value="P:D-methionine transmembrane transport"/>
    <property type="evidence" value="ECO:0007669"/>
    <property type="project" value="TreeGrafter"/>
</dbReference>
<accession>A0A250J752</accession>
<keyword evidence="3 8" id="KW-0813">Transport</keyword>
<keyword evidence="4" id="KW-1003">Cell membrane</keyword>
<reference evidence="10 11" key="1">
    <citation type="submission" date="2017-06" db="EMBL/GenBank/DDBJ databases">
        <title>Sequencing and comparative analysis of myxobacterial genomes.</title>
        <authorList>
            <person name="Rupp O."/>
            <person name="Goesmann A."/>
            <person name="Sogaard-Andersen L."/>
        </authorList>
    </citation>
    <scope>NUCLEOTIDE SEQUENCE [LARGE SCALE GENOMIC DNA]</scope>
    <source>
        <strain evidence="10 11">DSM 52655</strain>
    </source>
</reference>
<feature type="transmembrane region" description="Helical" evidence="8">
    <location>
        <begin position="187"/>
        <end position="211"/>
    </location>
</feature>
<evidence type="ECO:0000259" key="9">
    <source>
        <dbReference type="PROSITE" id="PS50928"/>
    </source>
</evidence>